<dbReference type="PANTHER" id="PTHR43364">
    <property type="entry name" value="NADH-SPECIFIC METHYLGLYOXAL REDUCTASE-RELATED"/>
    <property type="match status" value="1"/>
</dbReference>
<name>A0A0G1V511_9BACT</name>
<dbReference type="PATRIC" id="fig|1618364.3.peg.57"/>
<accession>A0A0G1V511</accession>
<evidence type="ECO:0000259" key="2">
    <source>
        <dbReference type="Pfam" id="PF00248"/>
    </source>
</evidence>
<proteinExistence type="predicted"/>
<evidence type="ECO:0000256" key="1">
    <source>
        <dbReference type="ARBA" id="ARBA00023002"/>
    </source>
</evidence>
<dbReference type="Proteomes" id="UP000034502">
    <property type="component" value="Unassembled WGS sequence"/>
</dbReference>
<dbReference type="STRING" id="1618364.UX86_C0002G0011"/>
<dbReference type="GO" id="GO:0005829">
    <property type="term" value="C:cytosol"/>
    <property type="evidence" value="ECO:0007669"/>
    <property type="project" value="TreeGrafter"/>
</dbReference>
<dbReference type="AlphaFoldDB" id="A0A0G1V511"/>
<organism evidence="3 4">
    <name type="scientific">Candidatus Amesbacteria bacterium GW2011_GWC1_47_15</name>
    <dbReference type="NCBI Taxonomy" id="1618364"/>
    <lineage>
        <taxon>Bacteria</taxon>
        <taxon>Candidatus Amesiibacteriota</taxon>
    </lineage>
</organism>
<dbReference type="SUPFAM" id="SSF51430">
    <property type="entry name" value="NAD(P)-linked oxidoreductase"/>
    <property type="match status" value="1"/>
</dbReference>
<comment type="caution">
    <text evidence="3">The sequence shown here is derived from an EMBL/GenBank/DDBJ whole genome shotgun (WGS) entry which is preliminary data.</text>
</comment>
<sequence>MKYRTLGKTGLKVSEIGIGTWQLADDLNCWVGADLKESLQSLYRYAELGGNFIDSAWIYGYSDTDDRHRSHELIAQFLKESGLRDKLVIASKVPPKNMQWPAFKNMPISEIFPDDWIVKCVDDSLRSLGIETLDLMQFHVWQDDFTDEDGWKETIRKLTAAGKVRHWGISANDYQPSNCFRAIETGLISSIQFILNIFHQRPAEKLLPFAAKHNIGLIARVPLDEGGLTGKFTVDTRFAVGDFRRHYFSPDRLKELIARTDNLKTLLNGEAGSLVELSLRYLLSLPEVSSAIPGMRRISHVESNNAVSDGRLLSDRLMSELKKHAWERNFNTSPLHTSTLPWSRNPFCLSQTARSSPASPCELTCSNFCF</sequence>
<dbReference type="InterPro" id="IPR023210">
    <property type="entry name" value="NADP_OxRdtase_dom"/>
</dbReference>
<evidence type="ECO:0000313" key="3">
    <source>
        <dbReference type="EMBL" id="KKU65045.1"/>
    </source>
</evidence>
<dbReference type="CDD" id="cd19086">
    <property type="entry name" value="AKR_AKR11C1"/>
    <property type="match status" value="1"/>
</dbReference>
<dbReference type="PANTHER" id="PTHR43364:SF4">
    <property type="entry name" value="NAD(P)-LINKED OXIDOREDUCTASE SUPERFAMILY PROTEIN"/>
    <property type="match status" value="1"/>
</dbReference>
<dbReference type="Pfam" id="PF00248">
    <property type="entry name" value="Aldo_ket_red"/>
    <property type="match status" value="1"/>
</dbReference>
<dbReference type="EMBL" id="LCNU01000002">
    <property type="protein sequence ID" value="KKU65045.1"/>
    <property type="molecule type" value="Genomic_DNA"/>
</dbReference>
<reference evidence="3 4" key="1">
    <citation type="journal article" date="2015" name="Nature">
        <title>rRNA introns, odd ribosomes, and small enigmatic genomes across a large radiation of phyla.</title>
        <authorList>
            <person name="Brown C.T."/>
            <person name="Hug L.A."/>
            <person name="Thomas B.C."/>
            <person name="Sharon I."/>
            <person name="Castelle C.J."/>
            <person name="Singh A."/>
            <person name="Wilkins M.J."/>
            <person name="Williams K.H."/>
            <person name="Banfield J.F."/>
        </authorList>
    </citation>
    <scope>NUCLEOTIDE SEQUENCE [LARGE SCALE GENOMIC DNA]</scope>
</reference>
<gene>
    <name evidence="3" type="ORF">UX86_C0002G0011</name>
</gene>
<dbReference type="InterPro" id="IPR050523">
    <property type="entry name" value="AKR_Detox_Biosynth"/>
</dbReference>
<keyword evidence="1" id="KW-0560">Oxidoreductase</keyword>
<protein>
    <submittedName>
        <fullName evidence="3">Aldo/keto reductase</fullName>
    </submittedName>
</protein>
<dbReference type="GO" id="GO:0016491">
    <property type="term" value="F:oxidoreductase activity"/>
    <property type="evidence" value="ECO:0007669"/>
    <property type="project" value="UniProtKB-KW"/>
</dbReference>
<dbReference type="Gene3D" id="3.20.20.100">
    <property type="entry name" value="NADP-dependent oxidoreductase domain"/>
    <property type="match status" value="1"/>
</dbReference>
<evidence type="ECO:0000313" key="4">
    <source>
        <dbReference type="Proteomes" id="UP000034502"/>
    </source>
</evidence>
<feature type="domain" description="NADP-dependent oxidoreductase" evidence="2">
    <location>
        <begin position="15"/>
        <end position="324"/>
    </location>
</feature>
<dbReference type="InterPro" id="IPR036812">
    <property type="entry name" value="NAD(P)_OxRdtase_dom_sf"/>
</dbReference>